<feature type="transmembrane region" description="Helical" evidence="10">
    <location>
        <begin position="12"/>
        <end position="35"/>
    </location>
</feature>
<dbReference type="PANTHER" id="PTHR30309:SF0">
    <property type="entry name" value="GLYCEROL-3-PHOSPHATE ACYLTRANSFERASE-RELATED"/>
    <property type="match status" value="1"/>
</dbReference>
<evidence type="ECO:0008006" key="12">
    <source>
        <dbReference type="Google" id="ProtNLM"/>
    </source>
</evidence>
<evidence type="ECO:0000256" key="5">
    <source>
        <dbReference type="ARBA" id="ARBA00022989"/>
    </source>
</evidence>
<evidence type="ECO:0000256" key="1">
    <source>
        <dbReference type="ARBA" id="ARBA00022475"/>
    </source>
</evidence>
<keyword evidence="1" id="KW-1003">Cell membrane</keyword>
<evidence type="ECO:0000256" key="7">
    <source>
        <dbReference type="ARBA" id="ARBA00023136"/>
    </source>
</evidence>
<evidence type="ECO:0000256" key="2">
    <source>
        <dbReference type="ARBA" id="ARBA00022516"/>
    </source>
</evidence>
<evidence type="ECO:0000256" key="9">
    <source>
        <dbReference type="ARBA" id="ARBA00023264"/>
    </source>
</evidence>
<dbReference type="GO" id="GO:0043772">
    <property type="term" value="F:acyl-phosphate glycerol-3-phosphate acyltransferase activity"/>
    <property type="evidence" value="ECO:0007669"/>
    <property type="project" value="InterPro"/>
</dbReference>
<dbReference type="SMART" id="SM01207">
    <property type="entry name" value="G3P_acyltransf"/>
    <property type="match status" value="1"/>
</dbReference>
<keyword evidence="2" id="KW-0444">Lipid biosynthesis</keyword>
<keyword evidence="6" id="KW-0443">Lipid metabolism</keyword>
<evidence type="ECO:0000256" key="4">
    <source>
        <dbReference type="ARBA" id="ARBA00022692"/>
    </source>
</evidence>
<feature type="non-terminal residue" evidence="11">
    <location>
        <position position="112"/>
    </location>
</feature>
<dbReference type="InterPro" id="IPR003811">
    <property type="entry name" value="G3P_acylTferase_PlsY"/>
</dbReference>
<keyword evidence="7 10" id="KW-0472">Membrane</keyword>
<dbReference type="GO" id="GO:0008654">
    <property type="term" value="P:phospholipid biosynthetic process"/>
    <property type="evidence" value="ECO:0007669"/>
    <property type="project" value="UniProtKB-KW"/>
</dbReference>
<feature type="transmembrane region" description="Helical" evidence="10">
    <location>
        <begin position="92"/>
        <end position="109"/>
    </location>
</feature>
<proteinExistence type="predicted"/>
<evidence type="ECO:0000256" key="8">
    <source>
        <dbReference type="ARBA" id="ARBA00023209"/>
    </source>
</evidence>
<reference evidence="11" key="1">
    <citation type="submission" date="2018-05" db="EMBL/GenBank/DDBJ databases">
        <authorList>
            <person name="Lanie J.A."/>
            <person name="Ng W.-L."/>
            <person name="Kazmierczak K.M."/>
            <person name="Andrzejewski T.M."/>
            <person name="Davidsen T.M."/>
            <person name="Wayne K.J."/>
            <person name="Tettelin H."/>
            <person name="Glass J.I."/>
            <person name="Rusch D."/>
            <person name="Podicherti R."/>
            <person name="Tsui H.-C.T."/>
            <person name="Winkler M.E."/>
        </authorList>
    </citation>
    <scope>NUCLEOTIDE SEQUENCE</scope>
</reference>
<dbReference type="AlphaFoldDB" id="A0A382RCY0"/>
<organism evidence="11">
    <name type="scientific">marine metagenome</name>
    <dbReference type="NCBI Taxonomy" id="408172"/>
    <lineage>
        <taxon>unclassified sequences</taxon>
        <taxon>metagenomes</taxon>
        <taxon>ecological metagenomes</taxon>
    </lineage>
</organism>
<dbReference type="PANTHER" id="PTHR30309">
    <property type="entry name" value="INNER MEMBRANE PROTEIN YGIH"/>
    <property type="match status" value="1"/>
</dbReference>
<keyword evidence="3" id="KW-0808">Transferase</keyword>
<name>A0A382RCY0_9ZZZZ</name>
<sequence length="112" mass="11991">VVPNIFGADFSYVWPIYAIALISYLIGSIPFGFLLTRLAGLGDIRNIGSGNIGTTNVLRTGRKGLAFATLLLDFIKGMGTVLAAGIYGPDCAWVAGLSVVIGHMFPIWLKFR</sequence>
<dbReference type="GO" id="GO:0005886">
    <property type="term" value="C:plasma membrane"/>
    <property type="evidence" value="ECO:0007669"/>
    <property type="project" value="InterPro"/>
</dbReference>
<feature type="non-terminal residue" evidence="11">
    <location>
        <position position="1"/>
    </location>
</feature>
<evidence type="ECO:0000256" key="6">
    <source>
        <dbReference type="ARBA" id="ARBA00023098"/>
    </source>
</evidence>
<protein>
    <recommendedName>
        <fullName evidence="12">Glycerol-3-phosphate acyltransferase</fullName>
    </recommendedName>
</protein>
<accession>A0A382RCY0</accession>
<dbReference type="Pfam" id="PF02660">
    <property type="entry name" value="G3P_acyltransf"/>
    <property type="match status" value="1"/>
</dbReference>
<keyword evidence="8" id="KW-0594">Phospholipid biosynthesis</keyword>
<feature type="transmembrane region" description="Helical" evidence="10">
    <location>
        <begin position="65"/>
        <end position="86"/>
    </location>
</feature>
<gene>
    <name evidence="11" type="ORF">METZ01_LOCUS348393</name>
</gene>
<keyword evidence="5 10" id="KW-1133">Transmembrane helix</keyword>
<evidence type="ECO:0000256" key="10">
    <source>
        <dbReference type="SAM" id="Phobius"/>
    </source>
</evidence>
<keyword evidence="9" id="KW-1208">Phospholipid metabolism</keyword>
<evidence type="ECO:0000313" key="11">
    <source>
        <dbReference type="EMBL" id="SVC95539.1"/>
    </source>
</evidence>
<evidence type="ECO:0000256" key="3">
    <source>
        <dbReference type="ARBA" id="ARBA00022679"/>
    </source>
</evidence>
<keyword evidence="4 10" id="KW-0812">Transmembrane</keyword>
<dbReference type="EMBL" id="UINC01120818">
    <property type="protein sequence ID" value="SVC95539.1"/>
    <property type="molecule type" value="Genomic_DNA"/>
</dbReference>